<evidence type="ECO:0000313" key="1">
    <source>
        <dbReference type="EMBL" id="KAJ8707937.1"/>
    </source>
</evidence>
<accession>A0ACC2Q4P8</accession>
<dbReference type="EMBL" id="CM056802">
    <property type="protein sequence ID" value="KAJ8707937.1"/>
    <property type="molecule type" value="Genomic_DNA"/>
</dbReference>
<organism evidence="1 2">
    <name type="scientific">Mythimna loreyi</name>
    <dbReference type="NCBI Taxonomy" id="667449"/>
    <lineage>
        <taxon>Eukaryota</taxon>
        <taxon>Metazoa</taxon>
        <taxon>Ecdysozoa</taxon>
        <taxon>Arthropoda</taxon>
        <taxon>Hexapoda</taxon>
        <taxon>Insecta</taxon>
        <taxon>Pterygota</taxon>
        <taxon>Neoptera</taxon>
        <taxon>Endopterygota</taxon>
        <taxon>Lepidoptera</taxon>
        <taxon>Glossata</taxon>
        <taxon>Ditrysia</taxon>
        <taxon>Noctuoidea</taxon>
        <taxon>Noctuidae</taxon>
        <taxon>Noctuinae</taxon>
        <taxon>Hadenini</taxon>
        <taxon>Mythimna</taxon>
    </lineage>
</organism>
<evidence type="ECO:0000313" key="2">
    <source>
        <dbReference type="Proteomes" id="UP001231649"/>
    </source>
</evidence>
<dbReference type="Proteomes" id="UP001231649">
    <property type="component" value="Chromosome 26"/>
</dbReference>
<reference evidence="1" key="1">
    <citation type="submission" date="2023-03" db="EMBL/GenBank/DDBJ databases">
        <title>Chromosome-level genomes of two armyworms, Mythimna separata and Mythimna loreyi, provide insights into the biosynthesis and reception of sex pheromones.</title>
        <authorList>
            <person name="Zhao H."/>
        </authorList>
    </citation>
    <scope>NUCLEOTIDE SEQUENCE</scope>
    <source>
        <strain evidence="1">BeijingLab</strain>
    </source>
</reference>
<sequence>MVANLFVQTPATMAFDISPYLTLLLALFGGNLFPPQAKLTNEACFDFIIVGGGTAGCVLARKMAQNNYSVLVLEAGGRPNAVAMAPGLFFTLPGTSFDYDFRSTYDPYAAYAQGNKTRLTSGKALGGSSAINHFLNVRPPPSDYNNLAESIGDDSWNYKNLLPYFKKSENMKDQEIAKKYAYYHGTDGPIGVSRLVSNAERVETYLKAQAEAGNPTVEDLNSDTNTGYSQPQYTIARDGNNNKEGGIRQTTSYSYLKDIKDSPYLHVSTETTVTKIIFEDKTAVGVEAVYKGKKYIFKANKEVILSAGTFNSPKILQLSGVGPKEHLESLGIEVKADLPVGDNLIIAPAVAVVTKAKKHWFPINVPALLPALNPTILPFPVVVGSAALNKSSNIPDQQSYNLMLPYGTPFDILACPLVYGYNIDICLNWQKQLIRNDGIFSVIVNLDVKSRGSVRLNTTNVDEDPIITTGFYKDPTDLDNFVNLLSDFTSFVDSPSMVDYATVVPADECAEYEKNSSKYWACYILHRTIASFLYSGTCAMGSVVDNNLFVKGFKNLRVVDASVFPKPLHSLFNPLVIAMAEKISDQIINEKAQATMAFDLSPLVTLALALFGGVLFPPQAKLTNSTCYDYIIVGGGTAGCVLARRLAEKNCSVLVLERGGLPNAISLAPGLFFTLPKTSIDYDYKSTLNPYAAGAQGNFTRLTAGRALGGSSVVNHLLHLRPSSVDYDSWSEITGDDSWRYENILPYFKKSENMKDQEIAEDYSYYHGTDGPIGISRLVSDKEDVLSYLKAQAEAGNPTVEDLNSDINTGYSQPQYTIARDGNNNKEGGIRQTTSYSYFKDIKDSPYLHVSTKTTVKKIIFEDKTAVGVEAVYKGETYIFKANKEVILCAGAFNSPQILQLSGVGPKEHLESFGIEVKADLPVGDNLIIPPAVVIVTKTEKHWFPLNGPALLPALNPTKLPFPVIVGSGALNKSSNIPNYQNYNLAIPYGTPFELLACPLVYGYNIDICLNWQKQLTRNDGIFSVLVNLETKSTGTVRLNSTDVDDDPIITTGFYDNPEDLDNFVVKMMDFMSYVKSPSMVKLGAKVVVADECSQYEENSVEYCKCYILARNISPFLYSGTCPMGSVVDGNLKVIGFEKLRVADASVFPRPMHGAFNAAVIALAEKIVDQILSENGECLNDTKCE</sequence>
<name>A0ACC2Q4P8_9NEOP</name>
<protein>
    <submittedName>
        <fullName evidence="1">Uncharacterized protein</fullName>
    </submittedName>
</protein>
<comment type="caution">
    <text evidence="1">The sequence shown here is derived from an EMBL/GenBank/DDBJ whole genome shotgun (WGS) entry which is preliminary data.</text>
</comment>
<keyword evidence="2" id="KW-1185">Reference proteome</keyword>
<proteinExistence type="predicted"/>
<gene>
    <name evidence="1" type="ORF">PYW08_010303</name>
</gene>